<dbReference type="AlphaFoldDB" id="A0AA47KJG3"/>
<evidence type="ECO:0000313" key="5">
    <source>
        <dbReference type="EMBL" id="WBA08106.1"/>
    </source>
</evidence>
<reference evidence="5" key="1">
    <citation type="submission" date="2022-09" db="EMBL/GenBank/DDBJ databases">
        <authorList>
            <person name="Li Z.-J."/>
        </authorList>
    </citation>
    <scope>NUCLEOTIDE SEQUENCE</scope>
    <source>
        <strain evidence="5">TGB11</strain>
    </source>
</reference>
<protein>
    <submittedName>
        <fullName evidence="5">Flagellar protein FlgN</fullName>
    </submittedName>
</protein>
<gene>
    <name evidence="5" type="ORF">N8M53_09745</name>
</gene>
<dbReference type="SUPFAM" id="SSF140566">
    <property type="entry name" value="FlgN-like"/>
    <property type="match status" value="1"/>
</dbReference>
<proteinExistence type="inferred from homology"/>
<keyword evidence="5" id="KW-0969">Cilium</keyword>
<dbReference type="InterPro" id="IPR007809">
    <property type="entry name" value="FlgN-like"/>
</dbReference>
<dbReference type="GO" id="GO:0044780">
    <property type="term" value="P:bacterial-type flagellum assembly"/>
    <property type="evidence" value="ECO:0007669"/>
    <property type="project" value="InterPro"/>
</dbReference>
<sequence length="144" mass="15828">MTPTAPLTTLVEQQLERVQALQSVLEQEAGVIASRSSEKIEAIAKQKQALINEIQRNDAQISRHPERDLLNHDETLSEHVSAIQSTLSACKQQNETNGVALQRASLSIHRLRNLFQESGGKSELTYNQDGNASGRKTLGTNVKA</sequence>
<dbReference type="EMBL" id="CP114588">
    <property type="protein sequence ID" value="WBA08106.1"/>
    <property type="molecule type" value="Genomic_DNA"/>
</dbReference>
<dbReference type="Gene3D" id="1.20.58.300">
    <property type="entry name" value="FlgN-like"/>
    <property type="match status" value="1"/>
</dbReference>
<feature type="region of interest" description="Disordered" evidence="4">
    <location>
        <begin position="121"/>
        <end position="144"/>
    </location>
</feature>
<evidence type="ECO:0000256" key="2">
    <source>
        <dbReference type="ARBA" id="ARBA00007703"/>
    </source>
</evidence>
<evidence type="ECO:0000256" key="3">
    <source>
        <dbReference type="ARBA" id="ARBA00022795"/>
    </source>
</evidence>
<keyword evidence="5" id="KW-0966">Cell projection</keyword>
<name>A0AA47KJG3_9GAMM</name>
<comment type="function">
    <text evidence="1">Required for the efficient initiation of filament assembly.</text>
</comment>
<dbReference type="RefSeq" id="WP_269578642.1">
    <property type="nucleotide sequence ID" value="NZ_CP114588.1"/>
</dbReference>
<keyword evidence="3" id="KW-1005">Bacterial flagellum biogenesis</keyword>
<organism evidence="5 6">
    <name type="scientific">Salinivibrio kushneri</name>
    <dbReference type="NCBI Taxonomy" id="1908198"/>
    <lineage>
        <taxon>Bacteria</taxon>
        <taxon>Pseudomonadati</taxon>
        <taxon>Pseudomonadota</taxon>
        <taxon>Gammaproteobacteria</taxon>
        <taxon>Vibrionales</taxon>
        <taxon>Vibrionaceae</taxon>
        <taxon>Salinivibrio</taxon>
    </lineage>
</organism>
<dbReference type="Proteomes" id="UP001164748">
    <property type="component" value="Chromosome"/>
</dbReference>
<keyword evidence="5" id="KW-0282">Flagellum</keyword>
<dbReference type="Pfam" id="PF05130">
    <property type="entry name" value="FlgN"/>
    <property type="match status" value="1"/>
</dbReference>
<dbReference type="InterPro" id="IPR036679">
    <property type="entry name" value="FlgN-like_sf"/>
</dbReference>
<comment type="similarity">
    <text evidence="2">Belongs to the FlgN family.</text>
</comment>
<evidence type="ECO:0000256" key="1">
    <source>
        <dbReference type="ARBA" id="ARBA00002397"/>
    </source>
</evidence>
<evidence type="ECO:0000313" key="6">
    <source>
        <dbReference type="Proteomes" id="UP001164748"/>
    </source>
</evidence>
<accession>A0AA47KJG3</accession>
<evidence type="ECO:0000256" key="4">
    <source>
        <dbReference type="SAM" id="MobiDB-lite"/>
    </source>
</evidence>